<dbReference type="PANTHER" id="PTHR34512">
    <property type="entry name" value="CELL SURFACE PROTEIN"/>
    <property type="match status" value="1"/>
</dbReference>
<accession>A0A1G5XBV3</accession>
<name>A0A1G5XBV3_9EURY</name>
<dbReference type="PROSITE" id="PS51127">
    <property type="entry name" value="BIG1"/>
    <property type="match status" value="1"/>
</dbReference>
<dbReference type="InterPro" id="IPR013783">
    <property type="entry name" value="Ig-like_fold"/>
</dbReference>
<proteinExistence type="inferred from homology"/>
<evidence type="ECO:0000259" key="2">
    <source>
        <dbReference type="PROSITE" id="PS51127"/>
    </source>
</evidence>
<protein>
    <submittedName>
        <fullName evidence="3">Outer membrane protein assembly factor BamB, contains PQQ-like beta-propeller repeat</fullName>
    </submittedName>
</protein>
<dbReference type="EMBL" id="FMXB01000021">
    <property type="protein sequence ID" value="SDA67919.1"/>
    <property type="molecule type" value="Genomic_DNA"/>
</dbReference>
<organism evidence="3 4">
    <name type="scientific">Methanobrevibacter millerae</name>
    <dbReference type="NCBI Taxonomy" id="230361"/>
    <lineage>
        <taxon>Archaea</taxon>
        <taxon>Methanobacteriati</taxon>
        <taxon>Methanobacteriota</taxon>
        <taxon>Methanomada group</taxon>
        <taxon>Methanobacteria</taxon>
        <taxon>Methanobacteriales</taxon>
        <taxon>Methanobacteriaceae</taxon>
        <taxon>Methanobrevibacter</taxon>
    </lineage>
</organism>
<reference evidence="3 4" key="1">
    <citation type="submission" date="2016-10" db="EMBL/GenBank/DDBJ databases">
        <authorList>
            <person name="Varghese N."/>
            <person name="Submissions S."/>
        </authorList>
    </citation>
    <scope>NUCLEOTIDE SEQUENCE [LARGE SCALE GENOMIC DNA]</scope>
    <source>
        <strain evidence="3 4">DSM 16643</strain>
    </source>
</reference>
<dbReference type="SUPFAM" id="SSF51126">
    <property type="entry name" value="Pectin lyase-like"/>
    <property type="match status" value="1"/>
</dbReference>
<dbReference type="Pfam" id="PF13360">
    <property type="entry name" value="PQQ_2"/>
    <property type="match status" value="2"/>
</dbReference>
<dbReference type="SMART" id="SM00564">
    <property type="entry name" value="PQQ"/>
    <property type="match status" value="5"/>
</dbReference>
<dbReference type="InterPro" id="IPR008964">
    <property type="entry name" value="Invasin/intimin_cell_adhesion"/>
</dbReference>
<dbReference type="RefSeq" id="WP_188118161.1">
    <property type="nucleotide sequence ID" value="NZ_FMXB01000021.1"/>
</dbReference>
<comment type="similarity">
    <text evidence="1">Belongs to the intimin/invasin family.</text>
</comment>
<dbReference type="InterPro" id="IPR006626">
    <property type="entry name" value="PbH1"/>
</dbReference>
<dbReference type="SUPFAM" id="SSF49373">
    <property type="entry name" value="Invasin/intimin cell-adhesion fragments"/>
    <property type="match status" value="1"/>
</dbReference>
<dbReference type="InterPro" id="IPR018391">
    <property type="entry name" value="PQQ_b-propeller_rpt"/>
</dbReference>
<dbReference type="Gene3D" id="2.60.40.10">
    <property type="entry name" value="Immunoglobulins"/>
    <property type="match status" value="5"/>
</dbReference>
<dbReference type="Proteomes" id="UP000323439">
    <property type="component" value="Unassembled WGS sequence"/>
</dbReference>
<dbReference type="InterPro" id="IPR002372">
    <property type="entry name" value="PQQ_rpt_dom"/>
</dbReference>
<dbReference type="SMART" id="SM00710">
    <property type="entry name" value="PbH1"/>
    <property type="match status" value="9"/>
</dbReference>
<dbReference type="InterPro" id="IPR015943">
    <property type="entry name" value="WD40/YVTN_repeat-like_dom_sf"/>
</dbReference>
<dbReference type="InterPro" id="IPR003344">
    <property type="entry name" value="Big_1_dom"/>
</dbReference>
<dbReference type="SUPFAM" id="SSF75011">
    <property type="entry name" value="3-carboxy-cis,cis-mucoante lactonizing enzyme"/>
    <property type="match status" value="1"/>
</dbReference>
<dbReference type="Gene3D" id="2.130.10.10">
    <property type="entry name" value="YVTN repeat-like/Quinoprotein amine dehydrogenase"/>
    <property type="match status" value="2"/>
</dbReference>
<gene>
    <name evidence="3" type="ORF">SAMN02910315_02118</name>
</gene>
<evidence type="ECO:0000313" key="3">
    <source>
        <dbReference type="EMBL" id="SDA67919.1"/>
    </source>
</evidence>
<dbReference type="PANTHER" id="PTHR34512:SF30">
    <property type="entry name" value="OUTER MEMBRANE PROTEIN ASSEMBLY FACTOR BAMB"/>
    <property type="match status" value="1"/>
</dbReference>
<sequence length="2981" mass="323286">MKSKFLFISILLILVLSIGAVSAADIDAEIDSNSDISLSSPIDLDEGNDEFDYVCDDNIDTNDSDSSQLLGVSGDEEIIGDGQLTRIEFKDAVDGVITFKETPEGRSYEDYGFRYNTVYFQAFDENNNLITLDETNSDYDFAGSSWDHSRNPWRNPDGDYQGVQLRYLNSYADYPVDSDLKEGTYELVIYNANRTFSQNVTIVLYPPRKVEATVSIGDVIAVNITTNDGPGNFTVYSDTESVANGTVDENGNASVTFEKKLGVHNIKVVLDGNTTAGLTWEDTIFIPAPGMFSDLNNMIADNDVVNLTYNIVLDPYEVNLFKDGIVINKNLTINGNGYTINGTDLVRIFYIKDNENANVVLNNLTITGGLATSDHGGAIYLRTGSLTIENCTFVGNTLKNSEANGGAIHAYERTTLTIKDSVFENNTDVPKDAGRWWRASQQYGGAIYCRDYVNLNVTNTVFKGNKAINNDFEGREARAGAIYSVGSNSNNNIVNCTFINNTATNGVGAIQTRVANIIGCIFDDNYADNDWPTIYYEGDGKGTISYNVFYDDTTQIRLRDNYKNVVEEYNWYATNEPDKLVRLNDELSIPNKYLMLSVYNEGTTVKAGFMKDSDMGDIPDINALPLREITLTGDVNETEPALIDGVATVTYTSDITSESKITATVDDYTVEYTLALGNITSIDAIYVENTTVGDDGKIIVYALGDNGLVNGKGAIFINNTKFDVTFENGVAILDVGSNMDAGIYDIYCYYSGDPNYVPMSDKVKSNNKFEIEKGEVTITYTINSNAYVTIRITDDKVQPTGGFKADIAGYVNSFGGTSVMYNIPALKTLPSGIYGVNITYTGDKNHNPSSLIDTLDLTKHNVTFNITQEGTVFTFNLTNEYGNPTGRINVKFEGPNTISRDLNLNNGVAKETFNDLRNGTYNLTVTFNGDMYFEKGSANDTVSIFKLPVTLIVDPVIIKQFRTDKRFDVIVVGSEDGPIPTGSITCPFSYDWPSSADLDSEGKATLTWEGWLDPYDSLMNETRIIKYSGDSVYEGAEIEILLQSTPNLQVQTRITENNILFSFNTEPNGPGIIHIVENGEELGNVSFRSYYYPEFELRNVSEGEHIYEFIWEYANNGNNYTFTEKVTLITPGTSQWTNLGNDYKNTGSTNATRSDNVFIIWNSTVSNDLRASPVIDSRGNVYFWAGAVYGFSEDGVQIFRIGEGAPGIAIFMDQYLINPQTGNALRVYDVTTGKQVAGNMWHLSSNYAPVVYTDDKVYIASQWEYGGYLGWTEYAEQYDGTMWADCYNMFIDSPLISSPTFDDNGYVYAVTEQGLKVAKLADRSIIFSSPDIATSGRVVVDDSNIAYAFAKDNTIVAFTIEGPLWNVTITNSSGDVLAVDSENGALYTVNTDGIVYKIDTETQEVSEVYNINATAISIIIDGDGKVYINDKEGNLYAFDNEGNLLWNISLGSKGSGSLAMAQDGTIYAVVDKTLFAIGYRDPISIEVTVPEGNFSVLDNVTITATLNETVEGNIIFTVGDLIQVVPVNGTAAEWTTTLPGGEQVIVATFEGNDAFMPAEGNVTADISKLPVEFVDVPEELIFNSGDMGQFIFNLAYNNTNITTTGNPFKCYCDGEELGLWRNYFAAYDTDGFYVFGLMRIAPGTHDIILTFTGDNTYDEVNATFKAIIVPNVATNVNIGEDKIVIDVMITADEVEDYYEFDDYTPIDDATGKYAVIINNETIAEGTIENGTGSVTFDKLVPGSYDVIVAYDGNDKYLGNNGTASIYIPRTSQWPNVGNDPQNSGIANATRGDGVSIIWGAALNGDLRSSVVIDSFGNIYLTDGSKVYSFNNDGTLRWTGGVGTAGLAIYNDELIFDSQSGNAMIILDATTGKSIGGNFWYASSSYAPVFMDGKVYVVTQYGYNNGGGWNGNHWIDIFTNEPDYQGLPVSDGTFIVEVNGVGYGSPGVVATPSFDKNGYVYANTVQGFKIVEIATDTAVFSDTSIKPVGRAVIDSNNIAYVLDPALNGIYAINIEGIVWNVTVTDGIGTTLAVDNENGLLYAVNANGTLYKYDTANNGAESEVYALNASGVSIILDADSNVYVSTAAGDVVAISADGELLWTINLGSKVSGQLAMDYNGIIYAVADKKLYALGCDANMSVAAENLTVFDDEIITVTIAEDAIGNVTIYFNGEINEVPIDNGVATWNVSKLAAGNYTVSVAYPGSGSYGPAYAETVFEIIKADAEIDYEVIADIEESTLTLTLPADATGIVLAKVNGKGYYAEVEDGTAVIYIPELAPGNYTAEVTYLGDDNYNAASFEVPINVSEPLDPELKLNVNGTEITVTINENATGAILVRVGDFVFINITEDAPIIIDVSDFAPGTYDVVVRYTGDDTFANATANSTVTVPEVVPENPELAVSVENTTITVTINENATGMLIVSVGEFSFIYDAEDAPIIVDASDLAPDTYEVIVTYMGDDVFDSANATAKVTVPEYVPLDPELKVTAENATVTISLNENATGYVLVTLNDDDDMFFEFDGEDIVIDIFFPGNYTVDVSYLGDEIFAPANDTVTLEVPEIEPEDANLTATAQNTTITVTVNENATGIVLVDVDGTGYYAPIEDGQATIEVIGLDEGEYQAEVTYTGDDIFAPSNTTVAITVPSSGKNDTPVDPKADINISENGIEVTLPEDATGYVLADVDGHTAWAPVENGTASFELPELAPGNHTVSVIYTGDKKYDSANATATITVEAPEETIFSEDLVKVEKAPDRFEANFTDAEGKPLANANVTFELNGNVYTRVTDANGKAGMNINLEAGNYTIVITNPVTGEVKNNTITVLSRFVDANDLVKYFRNESQYVITVLGDDGKVAAAGTVVTFNINGVFYNRTVNESGQVKLSINLNPGDYIITAEYKGCRVSNNITVLPVLTGNDLTKKYGVAGAYEATLVDGQGKPYANQEIEFNINGVFYKRTTDSNGVAKLNINLMPGKYIITATYGAAAISNNVTVTA</sequence>
<feature type="domain" description="Big-1" evidence="2">
    <location>
        <begin position="2889"/>
        <end position="2981"/>
    </location>
</feature>
<dbReference type="InterPro" id="IPR011050">
    <property type="entry name" value="Pectin_lyase_fold/virulence"/>
</dbReference>
<evidence type="ECO:0000313" key="4">
    <source>
        <dbReference type="Proteomes" id="UP000323439"/>
    </source>
</evidence>
<dbReference type="OrthoDB" id="71598at2157"/>
<keyword evidence="4" id="KW-1185">Reference proteome</keyword>
<evidence type="ECO:0000256" key="1">
    <source>
        <dbReference type="ARBA" id="ARBA00010116"/>
    </source>
</evidence>
<dbReference type="SUPFAM" id="SSF63829">
    <property type="entry name" value="Calcium-dependent phosphotriesterase"/>
    <property type="match status" value="1"/>
</dbReference>